<keyword evidence="1" id="KW-0812">Transmembrane</keyword>
<feature type="transmembrane region" description="Helical" evidence="1">
    <location>
        <begin position="860"/>
        <end position="879"/>
    </location>
</feature>
<dbReference type="RefSeq" id="WP_136463888.1">
    <property type="nucleotide sequence ID" value="NZ_SRKY01000004.1"/>
</dbReference>
<feature type="transmembrane region" description="Helical" evidence="1">
    <location>
        <begin position="381"/>
        <end position="402"/>
    </location>
</feature>
<feature type="transmembrane region" description="Helical" evidence="1">
    <location>
        <begin position="987"/>
        <end position="1014"/>
    </location>
</feature>
<dbReference type="GO" id="GO:0005886">
    <property type="term" value="C:plasma membrane"/>
    <property type="evidence" value="ECO:0007669"/>
    <property type="project" value="TreeGrafter"/>
</dbReference>
<proteinExistence type="predicted"/>
<dbReference type="Pfam" id="PF00873">
    <property type="entry name" value="ACR_tran"/>
    <property type="match status" value="1"/>
</dbReference>
<feature type="transmembrane region" description="Helical" evidence="1">
    <location>
        <begin position="515"/>
        <end position="534"/>
    </location>
</feature>
<feature type="transmembrane region" description="Helical" evidence="1">
    <location>
        <begin position="955"/>
        <end position="975"/>
    </location>
</feature>
<sequence length="1036" mass="110626">MISYFVRHPVAANLMMAVICILGIAVISNIERETFPPFTADSVGISVSYPGASALDVDEEICAPIEDALTGTTSLDDLECISIDGRAAATAEMAEGGDLIQFFNDIFSAVSGVDFPDDAETPTVEVNSRADLVAMVAISGIAGKEGLITYADELADKLGAVPGVSDATVSGITERELQVRFDQQALRRYGLSSRDVIDAIEARSLRQPLGSADLTEGSTVLRYVGASRTVADLEDLVIIENENGAQVMLSDLARITLEDADDTEQSYIDGVQTAIISISKAADEDSIRVFESVSEVLEAEDAIYPAPFKLTIINNMTELIEERLNLILQNIAMGLALVFVTMWLFFSLREALWISAALPVSFLGGLFLMSLLGITINMITLIALLMAVGLIMDDSIVIAENIDKWRRKAPPLEAAARGTMEVLPGVISSFLTTACVFGPLMFISGQMGQVLKFIPMVLLITLSLSLVEGFLILPNHLSQGGGTPADPQKPRPAERALGWVRDRWLLPVASVLVRFRYLTFGAVLAAFLLSIGLITSGQVKVIGFPQTESDTIMARVALTSGISRDRTVATVDQLLDGLAQVDAELTPSTKGGVPLVERVLVQYSVNTNVTDNGSHTATITVDLLESSARNVKADTVLNKWRVAAGPLPDVVQISLAQAEAGPGGMDLDVELQSRDLAELEAAASDLLAALAVRGDVTEVYQDFYGGRNELQIRLNANGYAMGLTPQVLATQLRDAFEGSETDSFSLGASERAVRVQLADTVANMTELEQFPIFLTNGGQTSLDAVADLVPAASYPNVTRKNGMAIARVQGRIDRTATTSTAISALVLEELAPPLQDAYPGVEIGIGGATEEQNESQASMMTALGLGLVGVYVVLAFQFRSYSLPVVVMMSIPFALIGTILGHWALGLSMSMPSLIGFASLAGIVVNNAILFLTFFQSHLEGDDYESASLNAVKDRFRPIFLSSSTTFIGLVPIISATSPQVQTLVPLVVSVAFGLLAAMVLVVLVLPAIMTIYFDVVSVRKWIARFEQSDTADASA</sequence>
<dbReference type="SUPFAM" id="SSF82714">
    <property type="entry name" value="Multidrug efflux transporter AcrB TolC docking domain, DN and DC subdomains"/>
    <property type="match status" value="2"/>
</dbReference>
<accession>A0A4S4N7M4</accession>
<gene>
    <name evidence="2" type="ORF">E4Z66_15125</name>
</gene>
<dbReference type="InterPro" id="IPR027463">
    <property type="entry name" value="AcrB_DN_DC_subdom"/>
</dbReference>
<feature type="transmembrane region" description="Helical" evidence="1">
    <location>
        <begin position="326"/>
        <end position="346"/>
    </location>
</feature>
<dbReference type="InterPro" id="IPR001036">
    <property type="entry name" value="Acrflvin-R"/>
</dbReference>
<reference evidence="2 3" key="1">
    <citation type="submission" date="2019-04" db="EMBL/GenBank/DDBJ databases">
        <title>Shimia ponticola sp. nov., isolated from seawater.</title>
        <authorList>
            <person name="Kim Y.-O."/>
            <person name="Yoon J.-H."/>
        </authorList>
    </citation>
    <scope>NUCLEOTIDE SEQUENCE [LARGE SCALE GENOMIC DNA]</scope>
    <source>
        <strain evidence="2 3">MYP11</strain>
    </source>
</reference>
<dbReference type="PRINTS" id="PR00702">
    <property type="entry name" value="ACRIFLAVINRP"/>
</dbReference>
<dbReference type="Gene3D" id="3.30.2090.10">
    <property type="entry name" value="Multidrug efflux transporter AcrB TolC docking domain, DN and DC subdomains"/>
    <property type="match status" value="2"/>
</dbReference>
<feature type="transmembrane region" description="Helical" evidence="1">
    <location>
        <begin position="914"/>
        <end position="935"/>
    </location>
</feature>
<keyword evidence="1" id="KW-1133">Transmembrane helix</keyword>
<comment type="caution">
    <text evidence="2">The sequence shown here is derived from an EMBL/GenBank/DDBJ whole genome shotgun (WGS) entry which is preliminary data.</text>
</comment>
<dbReference type="Gene3D" id="1.20.1640.10">
    <property type="entry name" value="Multidrug efflux transporter AcrB transmembrane domain"/>
    <property type="match status" value="2"/>
</dbReference>
<keyword evidence="3" id="KW-1185">Reference proteome</keyword>
<dbReference type="Gene3D" id="3.30.70.1440">
    <property type="entry name" value="Multidrug efflux transporter AcrB pore domain"/>
    <property type="match status" value="1"/>
</dbReference>
<feature type="transmembrane region" description="Helical" evidence="1">
    <location>
        <begin position="352"/>
        <end position="374"/>
    </location>
</feature>
<protein>
    <submittedName>
        <fullName evidence="2">Efflux RND transporter permease subunit</fullName>
    </submittedName>
</protein>
<feature type="transmembrane region" description="Helical" evidence="1">
    <location>
        <begin position="12"/>
        <end position="30"/>
    </location>
</feature>
<keyword evidence="1" id="KW-0472">Membrane</keyword>
<feature type="transmembrane region" description="Helical" evidence="1">
    <location>
        <begin position="885"/>
        <end position="907"/>
    </location>
</feature>
<dbReference type="Proteomes" id="UP000306602">
    <property type="component" value="Unassembled WGS sequence"/>
</dbReference>
<dbReference type="AlphaFoldDB" id="A0A4S4N7M4"/>
<dbReference type="GO" id="GO:0042910">
    <property type="term" value="F:xenobiotic transmembrane transporter activity"/>
    <property type="evidence" value="ECO:0007669"/>
    <property type="project" value="TreeGrafter"/>
</dbReference>
<dbReference type="Gene3D" id="3.30.70.1430">
    <property type="entry name" value="Multidrug efflux transporter AcrB pore domain"/>
    <property type="match status" value="2"/>
</dbReference>
<evidence type="ECO:0000313" key="2">
    <source>
        <dbReference type="EMBL" id="THH35154.1"/>
    </source>
</evidence>
<dbReference type="OrthoDB" id="174266at2"/>
<evidence type="ECO:0000256" key="1">
    <source>
        <dbReference type="SAM" id="Phobius"/>
    </source>
</evidence>
<dbReference type="PANTHER" id="PTHR32063">
    <property type="match status" value="1"/>
</dbReference>
<feature type="transmembrane region" description="Helical" evidence="1">
    <location>
        <begin position="422"/>
        <end position="443"/>
    </location>
</feature>
<dbReference type="SUPFAM" id="SSF82693">
    <property type="entry name" value="Multidrug efflux transporter AcrB pore domain, PN1, PN2, PC1 and PC2 subdomains"/>
    <property type="match status" value="2"/>
</dbReference>
<feature type="transmembrane region" description="Helical" evidence="1">
    <location>
        <begin position="450"/>
        <end position="473"/>
    </location>
</feature>
<dbReference type="Gene3D" id="3.30.70.1320">
    <property type="entry name" value="Multidrug efflux transporter AcrB pore domain like"/>
    <property type="match status" value="1"/>
</dbReference>
<dbReference type="PANTHER" id="PTHR32063:SF33">
    <property type="entry name" value="RND SUPERFAMILY EFFLUX PUMP PERMEASE COMPONENT"/>
    <property type="match status" value="1"/>
</dbReference>
<dbReference type="SUPFAM" id="SSF82866">
    <property type="entry name" value="Multidrug efflux transporter AcrB transmembrane domain"/>
    <property type="match status" value="2"/>
</dbReference>
<name>A0A4S4N7M4_9RHOB</name>
<organism evidence="2 3">
    <name type="scientific">Aliishimia ponticola</name>
    <dbReference type="NCBI Taxonomy" id="2499833"/>
    <lineage>
        <taxon>Bacteria</taxon>
        <taxon>Pseudomonadati</taxon>
        <taxon>Pseudomonadota</taxon>
        <taxon>Alphaproteobacteria</taxon>
        <taxon>Rhodobacterales</taxon>
        <taxon>Paracoccaceae</taxon>
        <taxon>Aliishimia</taxon>
    </lineage>
</organism>
<dbReference type="EMBL" id="SRKY01000004">
    <property type="protein sequence ID" value="THH35154.1"/>
    <property type="molecule type" value="Genomic_DNA"/>
</dbReference>
<evidence type="ECO:0000313" key="3">
    <source>
        <dbReference type="Proteomes" id="UP000306602"/>
    </source>
</evidence>